<keyword evidence="2" id="KW-1185">Reference proteome</keyword>
<dbReference type="Pfam" id="PF08748">
    <property type="entry name" value="Phage_TAC_4"/>
    <property type="match status" value="1"/>
</dbReference>
<accession>A0A857J5V1</accession>
<sequence length="105" mass="11480">MFKLIPEPTFTGVAKIAAAGGATQELRLVFKHRTVAHLQAFLDHAAAHPERSDLDGLLDIVAGWEDVDVPFSPEALGQLLDNYHDVVRPVMDAYFEALRGAKQGN</sequence>
<dbReference type="AlphaFoldDB" id="A0A857J5V1"/>
<dbReference type="EMBL" id="CP047650">
    <property type="protein sequence ID" value="QHI99364.1"/>
    <property type="molecule type" value="Genomic_DNA"/>
</dbReference>
<reference evidence="1 2" key="1">
    <citation type="submission" date="2020-01" db="EMBL/GenBank/DDBJ databases">
        <title>Genome sequencing of strain KACC 21265.</title>
        <authorList>
            <person name="Heo J."/>
            <person name="Kim S.-J."/>
            <person name="Kim J.-S."/>
            <person name="Hong S.-B."/>
            <person name="Kwon S.-W."/>
        </authorList>
    </citation>
    <scope>NUCLEOTIDE SEQUENCE [LARGE SCALE GENOMIC DNA]</scope>
    <source>
        <strain evidence="1 2">KACC 21265</strain>
    </source>
</reference>
<dbReference type="Proteomes" id="UP000464787">
    <property type="component" value="Chromosome"/>
</dbReference>
<protein>
    <recommendedName>
        <fullName evidence="3">Phage tail assembly chaperone</fullName>
    </recommendedName>
</protein>
<name>A0A857J5V1_9BURK</name>
<organism evidence="1 2">
    <name type="scientific">Xylophilus rhododendri</name>
    <dbReference type="NCBI Taxonomy" id="2697032"/>
    <lineage>
        <taxon>Bacteria</taxon>
        <taxon>Pseudomonadati</taxon>
        <taxon>Pseudomonadota</taxon>
        <taxon>Betaproteobacteria</taxon>
        <taxon>Burkholderiales</taxon>
        <taxon>Xylophilus</taxon>
    </lineage>
</organism>
<evidence type="ECO:0008006" key="3">
    <source>
        <dbReference type="Google" id="ProtNLM"/>
    </source>
</evidence>
<dbReference type="KEGG" id="xyk:GT347_16090"/>
<proteinExistence type="predicted"/>
<dbReference type="InterPro" id="IPR014859">
    <property type="entry name" value="Phage_TAC_4"/>
</dbReference>
<gene>
    <name evidence="1" type="ORF">GT347_16090</name>
</gene>
<evidence type="ECO:0000313" key="1">
    <source>
        <dbReference type="EMBL" id="QHI99364.1"/>
    </source>
</evidence>
<evidence type="ECO:0000313" key="2">
    <source>
        <dbReference type="Proteomes" id="UP000464787"/>
    </source>
</evidence>
<dbReference type="RefSeq" id="WP_160553177.1">
    <property type="nucleotide sequence ID" value="NZ_CP047650.1"/>
</dbReference>